<dbReference type="SUPFAM" id="SSF56112">
    <property type="entry name" value="Protein kinase-like (PK-like)"/>
    <property type="match status" value="1"/>
</dbReference>
<name>A0AAJ0FD57_9PEZI</name>
<evidence type="ECO:0008006" key="4">
    <source>
        <dbReference type="Google" id="ProtNLM"/>
    </source>
</evidence>
<accession>A0AAJ0FD57</accession>
<organism evidence="2 3">
    <name type="scientific">Phialemonium atrogriseum</name>
    <dbReference type="NCBI Taxonomy" id="1093897"/>
    <lineage>
        <taxon>Eukaryota</taxon>
        <taxon>Fungi</taxon>
        <taxon>Dikarya</taxon>
        <taxon>Ascomycota</taxon>
        <taxon>Pezizomycotina</taxon>
        <taxon>Sordariomycetes</taxon>
        <taxon>Sordariomycetidae</taxon>
        <taxon>Cephalothecales</taxon>
        <taxon>Cephalothecaceae</taxon>
        <taxon>Phialemonium</taxon>
    </lineage>
</organism>
<proteinExistence type="predicted"/>
<dbReference type="AlphaFoldDB" id="A0AAJ0FD57"/>
<dbReference type="InterPro" id="IPR011009">
    <property type="entry name" value="Kinase-like_dom_sf"/>
</dbReference>
<reference evidence="2" key="1">
    <citation type="submission" date="2023-06" db="EMBL/GenBank/DDBJ databases">
        <title>Genome-scale phylogeny and comparative genomics of the fungal order Sordariales.</title>
        <authorList>
            <consortium name="Lawrence Berkeley National Laboratory"/>
            <person name="Hensen N."/>
            <person name="Bonometti L."/>
            <person name="Westerberg I."/>
            <person name="Brannstrom I.O."/>
            <person name="Guillou S."/>
            <person name="Cros-Aarteil S."/>
            <person name="Calhoun S."/>
            <person name="Haridas S."/>
            <person name="Kuo A."/>
            <person name="Mondo S."/>
            <person name="Pangilinan J."/>
            <person name="Riley R."/>
            <person name="Labutti K."/>
            <person name="Andreopoulos B."/>
            <person name="Lipzen A."/>
            <person name="Chen C."/>
            <person name="Yanf M."/>
            <person name="Daum C."/>
            <person name="Ng V."/>
            <person name="Clum A."/>
            <person name="Steindorff A."/>
            <person name="Ohm R."/>
            <person name="Martin F."/>
            <person name="Silar P."/>
            <person name="Natvig D."/>
            <person name="Lalanne C."/>
            <person name="Gautier V."/>
            <person name="Ament-Velasquez S.L."/>
            <person name="Kruys A."/>
            <person name="Hutchinson M.I."/>
            <person name="Powell A.J."/>
            <person name="Barry K."/>
            <person name="Miller A.N."/>
            <person name="Grigoriev I.V."/>
            <person name="Debuchy R."/>
            <person name="Gladieux P."/>
            <person name="Thoren M.H."/>
            <person name="Johannesson H."/>
        </authorList>
    </citation>
    <scope>NUCLEOTIDE SEQUENCE</scope>
    <source>
        <strain evidence="2">8032-3</strain>
    </source>
</reference>
<dbReference type="PANTHER" id="PTHR21310:SF13">
    <property type="entry name" value="AMINOGLYCOSIDE PHOSPHOTRANSFERASE DOMAIN-CONTAINING PROTEIN"/>
    <property type="match status" value="1"/>
</dbReference>
<dbReference type="EMBL" id="MU839033">
    <property type="protein sequence ID" value="KAK1762852.1"/>
    <property type="molecule type" value="Genomic_DNA"/>
</dbReference>
<feature type="region of interest" description="Disordered" evidence="1">
    <location>
        <begin position="442"/>
        <end position="463"/>
    </location>
</feature>
<evidence type="ECO:0000256" key="1">
    <source>
        <dbReference type="SAM" id="MobiDB-lite"/>
    </source>
</evidence>
<dbReference type="RefSeq" id="XP_060279065.1">
    <property type="nucleotide sequence ID" value="XM_060432890.1"/>
</dbReference>
<dbReference type="GeneID" id="85316077"/>
<gene>
    <name evidence="2" type="ORF">QBC33DRAFT_623415</name>
</gene>
<evidence type="ECO:0000313" key="2">
    <source>
        <dbReference type="EMBL" id="KAK1762852.1"/>
    </source>
</evidence>
<feature type="region of interest" description="Disordered" evidence="1">
    <location>
        <begin position="380"/>
        <end position="399"/>
    </location>
</feature>
<feature type="compositionally biased region" description="Acidic residues" evidence="1">
    <location>
        <begin position="450"/>
        <end position="463"/>
    </location>
</feature>
<sequence>MFNSWLWTGQRRSSFALMTALARTITQLHAMVRFRLMYLRSQNRHHVTWWTNKRAESFGQAEISVHLRLNINSIRAVLRPLLPLLDFGAIDDTDIPITIEPLAEGTWNQTFTISKESGDRHFVFQVPHVYAYDSSSDNALGYEWILMDKIAGSSSFYDLQSDMSTEEKLDVARTVADWVHQLHSLQFETCCEAEVRDPRQHLRARYDSLLGQVKMVGDYRAGAKFAVYSVDKEFSDIPEQERDARLDKIKSTAEAELATLEDINAVKQGNDFIDWDTTRYTITQGLAIEVDRFSEMLEQCSDCSEILDILYSPSILATHAETSVSSTILFHWDISSHNILVDNNMHRVTALLDWEQIHTLPRFVIPGAYPPVLQPDWGMQPDSRSHLSEWDGEEGDDKPQARLHREMCWDKQLMRGAFRERLKQLDSPWLCVIKTFSEREERERMKEETGWDADSTDSDDVDAGQETPPMMWSDLVAEAFRIIQGLDGVGIDEARDLLEECKKFAGLDSDASS</sequence>
<protein>
    <recommendedName>
        <fullName evidence="4">Aminoglycoside phosphotransferase domain-containing protein</fullName>
    </recommendedName>
</protein>
<dbReference type="Proteomes" id="UP001244011">
    <property type="component" value="Unassembled WGS sequence"/>
</dbReference>
<dbReference type="PANTHER" id="PTHR21310">
    <property type="entry name" value="AMINOGLYCOSIDE PHOSPHOTRANSFERASE-RELATED-RELATED"/>
    <property type="match status" value="1"/>
</dbReference>
<dbReference type="InterPro" id="IPR051678">
    <property type="entry name" value="AGP_Transferase"/>
</dbReference>
<comment type="caution">
    <text evidence="2">The sequence shown here is derived from an EMBL/GenBank/DDBJ whole genome shotgun (WGS) entry which is preliminary data.</text>
</comment>
<evidence type="ECO:0000313" key="3">
    <source>
        <dbReference type="Proteomes" id="UP001244011"/>
    </source>
</evidence>
<keyword evidence="3" id="KW-1185">Reference proteome</keyword>